<proteinExistence type="predicted"/>
<protein>
    <submittedName>
        <fullName evidence="2">Metal-dependent hydrolase, endonuclease/exonuclease/phosphatase family</fullName>
    </submittedName>
</protein>
<dbReference type="OrthoDB" id="9793162at2"/>
<dbReference type="STRING" id="1045775.SAMN05216378_3710"/>
<keyword evidence="2" id="KW-0255">Endonuclease</keyword>
<dbReference type="InterPro" id="IPR005135">
    <property type="entry name" value="Endo/exonuclease/phosphatase"/>
</dbReference>
<dbReference type="GO" id="GO:0004519">
    <property type="term" value="F:endonuclease activity"/>
    <property type="evidence" value="ECO:0007669"/>
    <property type="project" value="UniProtKB-KW"/>
</dbReference>
<keyword evidence="2" id="KW-0378">Hydrolase</keyword>
<dbReference type="Gene3D" id="3.60.10.10">
    <property type="entry name" value="Endonuclease/exonuclease/phosphatase"/>
    <property type="match status" value="1"/>
</dbReference>
<dbReference type="GO" id="GO:0000175">
    <property type="term" value="F:3'-5'-RNA exonuclease activity"/>
    <property type="evidence" value="ECO:0007669"/>
    <property type="project" value="TreeGrafter"/>
</dbReference>
<evidence type="ECO:0000313" key="3">
    <source>
        <dbReference type="Proteomes" id="UP000198855"/>
    </source>
</evidence>
<sequence>MLEISVMTFNLRYPEINDGSDYWPERIDRATAVIKEHHPMLIGTQEGYHSMLKDLEAQLNEYDWVGQGRFGEHENEHNAIFYNRDELTIEEKGQFWLSETPESEASISWNSSFPRICTWARFLHRKSNKAFYFYNTHLDHHSQEAKGLGIQIIEKYMARQRALDGLPALLSGDFNSFPSEFPIRFLRGEIEVDGKKSDLKDAYSLIKGNPGLTFHGFKGGDSGEPIDYIFATPEFEILKVQIDRCQINGGYPSDHYPVVANFQF</sequence>
<dbReference type="PANTHER" id="PTHR12121:SF36">
    <property type="entry name" value="ENDONUCLEASE_EXONUCLEASE_PHOSPHATASE DOMAIN-CONTAINING PROTEIN"/>
    <property type="match status" value="1"/>
</dbReference>
<dbReference type="EMBL" id="FOMT01000003">
    <property type="protein sequence ID" value="SFE60871.1"/>
    <property type="molecule type" value="Genomic_DNA"/>
</dbReference>
<accession>A0A1I2BXM5</accession>
<keyword evidence="3" id="KW-1185">Reference proteome</keyword>
<dbReference type="InterPro" id="IPR050410">
    <property type="entry name" value="CCR4/nocturin_mRNA_transcr"/>
</dbReference>
<evidence type="ECO:0000259" key="1">
    <source>
        <dbReference type="Pfam" id="PF03372"/>
    </source>
</evidence>
<reference evidence="3" key="1">
    <citation type="submission" date="2016-10" db="EMBL/GenBank/DDBJ databases">
        <authorList>
            <person name="Varghese N."/>
            <person name="Submissions S."/>
        </authorList>
    </citation>
    <scope>NUCLEOTIDE SEQUENCE [LARGE SCALE GENOMIC DNA]</scope>
    <source>
        <strain evidence="3">CGMCC 1.10784</strain>
    </source>
</reference>
<dbReference type="AlphaFoldDB" id="A0A1I2BXM5"/>
<keyword evidence="2" id="KW-0269">Exonuclease</keyword>
<gene>
    <name evidence="2" type="ORF">SAMN05216378_3710</name>
</gene>
<dbReference type="InterPro" id="IPR036691">
    <property type="entry name" value="Endo/exonu/phosph_ase_sf"/>
</dbReference>
<dbReference type="RefSeq" id="WP_091187706.1">
    <property type="nucleotide sequence ID" value="NZ_FOMT01000003.1"/>
</dbReference>
<feature type="domain" description="Endonuclease/exonuclease/phosphatase" evidence="1">
    <location>
        <begin position="7"/>
        <end position="255"/>
    </location>
</feature>
<keyword evidence="2" id="KW-0540">Nuclease</keyword>
<dbReference type="Pfam" id="PF03372">
    <property type="entry name" value="Exo_endo_phos"/>
    <property type="match status" value="1"/>
</dbReference>
<evidence type="ECO:0000313" key="2">
    <source>
        <dbReference type="EMBL" id="SFE60871.1"/>
    </source>
</evidence>
<dbReference type="Proteomes" id="UP000198855">
    <property type="component" value="Unassembled WGS sequence"/>
</dbReference>
<organism evidence="2 3">
    <name type="scientific">Paenibacillus catalpae</name>
    <dbReference type="NCBI Taxonomy" id="1045775"/>
    <lineage>
        <taxon>Bacteria</taxon>
        <taxon>Bacillati</taxon>
        <taxon>Bacillota</taxon>
        <taxon>Bacilli</taxon>
        <taxon>Bacillales</taxon>
        <taxon>Paenibacillaceae</taxon>
        <taxon>Paenibacillus</taxon>
    </lineage>
</organism>
<dbReference type="PANTHER" id="PTHR12121">
    <property type="entry name" value="CARBON CATABOLITE REPRESSOR PROTEIN 4"/>
    <property type="match status" value="1"/>
</dbReference>
<dbReference type="CDD" id="cd09083">
    <property type="entry name" value="EEP-1"/>
    <property type="match status" value="1"/>
</dbReference>
<dbReference type="SUPFAM" id="SSF56219">
    <property type="entry name" value="DNase I-like"/>
    <property type="match status" value="1"/>
</dbReference>
<name>A0A1I2BXM5_9BACL</name>